<feature type="region of interest" description="Disordered" evidence="1">
    <location>
        <begin position="83"/>
        <end position="136"/>
    </location>
</feature>
<reference evidence="3" key="1">
    <citation type="submission" date="2020-05" db="EMBL/GenBank/DDBJ databases">
        <title>WGS assembly of Panicum virgatum.</title>
        <authorList>
            <person name="Lovell J.T."/>
            <person name="Jenkins J."/>
            <person name="Shu S."/>
            <person name="Juenger T.E."/>
            <person name="Schmutz J."/>
        </authorList>
    </citation>
    <scope>NUCLEOTIDE SEQUENCE</scope>
    <source>
        <strain evidence="3">AP13</strain>
    </source>
</reference>
<evidence type="ECO:0000313" key="3">
    <source>
        <dbReference type="EMBL" id="KAG2545764.1"/>
    </source>
</evidence>
<feature type="compositionally biased region" description="Basic residues" evidence="1">
    <location>
        <begin position="103"/>
        <end position="114"/>
    </location>
</feature>
<dbReference type="AlphaFoldDB" id="A0A8T0NFT3"/>
<dbReference type="Proteomes" id="UP000823388">
    <property type="component" value="Chromosome 9K"/>
</dbReference>
<organism evidence="3 4">
    <name type="scientific">Panicum virgatum</name>
    <name type="common">Blackwell switchgrass</name>
    <dbReference type="NCBI Taxonomy" id="38727"/>
    <lineage>
        <taxon>Eukaryota</taxon>
        <taxon>Viridiplantae</taxon>
        <taxon>Streptophyta</taxon>
        <taxon>Embryophyta</taxon>
        <taxon>Tracheophyta</taxon>
        <taxon>Spermatophyta</taxon>
        <taxon>Magnoliopsida</taxon>
        <taxon>Liliopsida</taxon>
        <taxon>Poales</taxon>
        <taxon>Poaceae</taxon>
        <taxon>PACMAD clade</taxon>
        <taxon>Panicoideae</taxon>
        <taxon>Panicodae</taxon>
        <taxon>Paniceae</taxon>
        <taxon>Panicinae</taxon>
        <taxon>Panicum</taxon>
        <taxon>Panicum sect. Hiantes</taxon>
    </lineage>
</organism>
<evidence type="ECO:0000313" key="4">
    <source>
        <dbReference type="Proteomes" id="UP000823388"/>
    </source>
</evidence>
<sequence length="207" mass="22887">MVPYKSTPDEVEVELAMKTGGRWPAARSTLHVEAQLLNRRRRRCHEVIEVQPDGAGAAHLSPAAAPTSMLKHGATRPALHVQAGAEDDEDTTGGSDVKPMPPPRRRRGMRRRQNGSRCCDAGPGYHKTPLRRRPKEPDRVLACELVHGHELKCTRIANEKISRLQWHARIRCVRACATMRRLFIIVDLYIGSTAGAEAAPLSSSTPN</sequence>
<evidence type="ECO:0000256" key="1">
    <source>
        <dbReference type="SAM" id="MobiDB-lite"/>
    </source>
</evidence>
<proteinExistence type="predicted"/>
<dbReference type="EMBL" id="CM029053">
    <property type="protein sequence ID" value="KAG2545763.1"/>
    <property type="molecule type" value="Genomic_DNA"/>
</dbReference>
<gene>
    <name evidence="2" type="ORF">PVAP13_9KG231032</name>
    <name evidence="3" type="ORF">PVAP13_9KG231173</name>
</gene>
<accession>A0A8T0NFT3</accession>
<dbReference type="EMBL" id="CM029053">
    <property type="protein sequence ID" value="KAG2545764.1"/>
    <property type="molecule type" value="Genomic_DNA"/>
</dbReference>
<keyword evidence="4" id="KW-1185">Reference proteome</keyword>
<protein>
    <submittedName>
        <fullName evidence="3">Uncharacterized protein</fullName>
    </submittedName>
</protein>
<evidence type="ECO:0000313" key="2">
    <source>
        <dbReference type="EMBL" id="KAG2545763.1"/>
    </source>
</evidence>
<name>A0A8T0NFT3_PANVG</name>
<comment type="caution">
    <text evidence="3">The sequence shown here is derived from an EMBL/GenBank/DDBJ whole genome shotgun (WGS) entry which is preliminary data.</text>
</comment>